<evidence type="ECO:0000313" key="2">
    <source>
        <dbReference type="EMBL" id="OWZ15076.1"/>
    </source>
</evidence>
<evidence type="ECO:0000256" key="1">
    <source>
        <dbReference type="SAM" id="Phobius"/>
    </source>
</evidence>
<dbReference type="AlphaFoldDB" id="A0A225WBF6"/>
<dbReference type="OrthoDB" id="129591at2759"/>
<organism evidence="2 3">
    <name type="scientific">Phytophthora megakarya</name>
    <dbReference type="NCBI Taxonomy" id="4795"/>
    <lineage>
        <taxon>Eukaryota</taxon>
        <taxon>Sar</taxon>
        <taxon>Stramenopiles</taxon>
        <taxon>Oomycota</taxon>
        <taxon>Peronosporomycetes</taxon>
        <taxon>Peronosporales</taxon>
        <taxon>Peronosporaceae</taxon>
        <taxon>Phytophthora</taxon>
    </lineage>
</organism>
<keyword evidence="1" id="KW-0812">Transmembrane</keyword>
<dbReference type="Proteomes" id="UP000198211">
    <property type="component" value="Unassembled WGS sequence"/>
</dbReference>
<keyword evidence="1" id="KW-0472">Membrane</keyword>
<name>A0A225WBF6_9STRA</name>
<proteinExistence type="predicted"/>
<keyword evidence="1" id="KW-1133">Transmembrane helix</keyword>
<evidence type="ECO:0000313" key="3">
    <source>
        <dbReference type="Proteomes" id="UP000198211"/>
    </source>
</evidence>
<feature type="transmembrane region" description="Helical" evidence="1">
    <location>
        <begin position="54"/>
        <end position="74"/>
    </location>
</feature>
<gene>
    <name evidence="2" type="ORF">PHMEG_00011349</name>
</gene>
<sequence length="157" mass="17750">MAQSFISPIGTVDRVGGPLEDVRLINDYSFPEGKSVNDYTDRGNFPPVYAFRHVILITIAVHMFAFCFEQWLVVDLSCGFGWFGSPTFYSLAATIINHLYEYGNRINRQFIGNVWCDDHTCVEVDSGSRCHYANISTRRAMATVLGPTAINKKKFNH</sequence>
<feature type="transmembrane region" description="Helical" evidence="1">
    <location>
        <begin position="80"/>
        <end position="100"/>
    </location>
</feature>
<dbReference type="EMBL" id="NBNE01001197">
    <property type="protein sequence ID" value="OWZ15076.1"/>
    <property type="molecule type" value="Genomic_DNA"/>
</dbReference>
<dbReference type="STRING" id="4795.A0A225WBF6"/>
<keyword evidence="3" id="KW-1185">Reference proteome</keyword>
<comment type="caution">
    <text evidence="2">The sequence shown here is derived from an EMBL/GenBank/DDBJ whole genome shotgun (WGS) entry which is preliminary data.</text>
</comment>
<protein>
    <submittedName>
        <fullName evidence="2">Uncharacterized protein</fullName>
    </submittedName>
</protein>
<accession>A0A225WBF6</accession>
<reference evidence="3" key="1">
    <citation type="submission" date="2017-03" db="EMBL/GenBank/DDBJ databases">
        <title>Phytopthora megakarya and P. palmivora, two closely related causual agents of cacao black pod achieved similar genome size and gene model numbers by different mechanisms.</title>
        <authorList>
            <person name="Ali S."/>
            <person name="Shao J."/>
            <person name="Larry D.J."/>
            <person name="Kronmiller B."/>
            <person name="Shen D."/>
            <person name="Strem M.D."/>
            <person name="Melnick R.L."/>
            <person name="Guiltinan M.J."/>
            <person name="Tyler B.M."/>
            <person name="Meinhardt L.W."/>
            <person name="Bailey B.A."/>
        </authorList>
    </citation>
    <scope>NUCLEOTIDE SEQUENCE [LARGE SCALE GENOMIC DNA]</scope>
    <source>
        <strain evidence="3">zdho120</strain>
    </source>
</reference>